<dbReference type="InterPro" id="IPR006158">
    <property type="entry name" value="Cobalamin-bd"/>
</dbReference>
<accession>A0A940RUI5</accession>
<evidence type="ECO:0000256" key="5">
    <source>
        <dbReference type="ARBA" id="ARBA00022723"/>
    </source>
</evidence>
<dbReference type="GO" id="GO:0005829">
    <property type="term" value="C:cytosol"/>
    <property type="evidence" value="ECO:0007669"/>
    <property type="project" value="TreeGrafter"/>
</dbReference>
<dbReference type="CDD" id="cd01335">
    <property type="entry name" value="Radical_SAM"/>
    <property type="match status" value="1"/>
</dbReference>
<feature type="domain" description="B12-binding" evidence="9">
    <location>
        <begin position="8"/>
        <end position="141"/>
    </location>
</feature>
<dbReference type="InterPro" id="IPR007197">
    <property type="entry name" value="rSAM"/>
</dbReference>
<evidence type="ECO:0000256" key="7">
    <source>
        <dbReference type="ARBA" id="ARBA00023014"/>
    </source>
</evidence>
<dbReference type="InterPro" id="IPR027564">
    <property type="entry name" value="HpnR_B12_rSAM"/>
</dbReference>
<keyword evidence="7" id="KW-0411">Iron-sulfur</keyword>
<dbReference type="Gene3D" id="3.40.50.280">
    <property type="entry name" value="Cobalamin-binding domain"/>
    <property type="match status" value="1"/>
</dbReference>
<evidence type="ECO:0000256" key="4">
    <source>
        <dbReference type="ARBA" id="ARBA00022691"/>
    </source>
</evidence>
<dbReference type="RefSeq" id="WP_209339784.1">
    <property type="nucleotide sequence ID" value="NZ_JAGIQL010000032.1"/>
</dbReference>
<dbReference type="AlphaFoldDB" id="A0A940RUI5"/>
<dbReference type="SUPFAM" id="SSF52242">
    <property type="entry name" value="Cobalamin (vitamin B12)-binding domain"/>
    <property type="match status" value="1"/>
</dbReference>
<evidence type="ECO:0000313" key="11">
    <source>
        <dbReference type="EMBL" id="MBP0458002.1"/>
    </source>
</evidence>
<dbReference type="CDD" id="cd02068">
    <property type="entry name" value="radical_SAM_B12_BD"/>
    <property type="match status" value="1"/>
</dbReference>
<dbReference type="Proteomes" id="UP000670475">
    <property type="component" value="Unassembled WGS sequence"/>
</dbReference>
<dbReference type="SFLD" id="SFLDS00029">
    <property type="entry name" value="Radical_SAM"/>
    <property type="match status" value="1"/>
</dbReference>
<evidence type="ECO:0000259" key="9">
    <source>
        <dbReference type="PROSITE" id="PS51332"/>
    </source>
</evidence>
<evidence type="ECO:0000256" key="1">
    <source>
        <dbReference type="ARBA" id="ARBA00001966"/>
    </source>
</evidence>
<keyword evidence="3" id="KW-0808">Transferase</keyword>
<comment type="caution">
    <text evidence="11">The sequence shown here is derived from an EMBL/GenBank/DDBJ whole genome shotgun (WGS) entry which is preliminary data.</text>
</comment>
<comment type="cofactor">
    <cofactor evidence="1">
        <name>[4Fe-4S] cluster</name>
        <dbReference type="ChEBI" id="CHEBI:49883"/>
    </cofactor>
</comment>
<name>A0A940RUI5_9ACTN</name>
<dbReference type="InterPro" id="IPR013785">
    <property type="entry name" value="Aldolase_TIM"/>
</dbReference>
<dbReference type="SFLD" id="SFLDG01123">
    <property type="entry name" value="methyltransferase_(Class_B)"/>
    <property type="match status" value="1"/>
</dbReference>
<dbReference type="SMART" id="SM00729">
    <property type="entry name" value="Elp3"/>
    <property type="match status" value="1"/>
</dbReference>
<gene>
    <name evidence="11" type="primary">hpnR</name>
    <name evidence="11" type="ORF">JFN87_10890</name>
</gene>
<dbReference type="Pfam" id="PF04055">
    <property type="entry name" value="Radical_SAM"/>
    <property type="match status" value="1"/>
</dbReference>
<evidence type="ECO:0000313" key="12">
    <source>
        <dbReference type="Proteomes" id="UP000670475"/>
    </source>
</evidence>
<dbReference type="PANTHER" id="PTHR43409:SF7">
    <property type="entry name" value="BLL1977 PROTEIN"/>
    <property type="match status" value="1"/>
</dbReference>
<organism evidence="11 12">
    <name type="scientific">Streptomyces montanisoli</name>
    <dbReference type="NCBI Taxonomy" id="2798581"/>
    <lineage>
        <taxon>Bacteria</taxon>
        <taxon>Bacillati</taxon>
        <taxon>Actinomycetota</taxon>
        <taxon>Actinomycetes</taxon>
        <taxon>Kitasatosporales</taxon>
        <taxon>Streptomycetaceae</taxon>
        <taxon>Streptomyces</taxon>
    </lineage>
</organism>
<proteinExistence type="predicted"/>
<keyword evidence="12" id="KW-1185">Reference proteome</keyword>
<reference evidence="11" key="1">
    <citation type="submission" date="2021-03" db="EMBL/GenBank/DDBJ databases">
        <title>Whole genome sequence of Streptomyces bomunensis MMS17-BM035.</title>
        <authorList>
            <person name="Lee J.H."/>
        </authorList>
    </citation>
    <scope>NUCLEOTIDE SEQUENCE</scope>
    <source>
        <strain evidence="11">MMS17-BM035</strain>
    </source>
</reference>
<keyword evidence="5" id="KW-0479">Metal-binding</keyword>
<evidence type="ECO:0000256" key="2">
    <source>
        <dbReference type="ARBA" id="ARBA00022603"/>
    </source>
</evidence>
<dbReference type="InterPro" id="IPR036724">
    <property type="entry name" value="Cobalamin-bd_sf"/>
</dbReference>
<keyword evidence="4" id="KW-0949">S-adenosyl-L-methionine</keyword>
<evidence type="ECO:0000256" key="6">
    <source>
        <dbReference type="ARBA" id="ARBA00023004"/>
    </source>
</evidence>
<keyword evidence="2 11" id="KW-0489">Methyltransferase</keyword>
<keyword evidence="6" id="KW-0408">Iron</keyword>
<dbReference type="GO" id="GO:0008168">
    <property type="term" value="F:methyltransferase activity"/>
    <property type="evidence" value="ECO:0007669"/>
    <property type="project" value="UniProtKB-KW"/>
</dbReference>
<evidence type="ECO:0000259" key="10">
    <source>
        <dbReference type="PROSITE" id="PS51918"/>
    </source>
</evidence>
<dbReference type="SFLD" id="SFLDG01082">
    <property type="entry name" value="B12-binding_domain_containing"/>
    <property type="match status" value="1"/>
</dbReference>
<dbReference type="PROSITE" id="PS51332">
    <property type="entry name" value="B12_BINDING"/>
    <property type="match status" value="1"/>
</dbReference>
<feature type="compositionally biased region" description="Low complexity" evidence="8">
    <location>
        <begin position="504"/>
        <end position="531"/>
    </location>
</feature>
<sequence length="531" mass="59164">MRLLLIHPSALMYSEIFLRLEPLGLERVAGAAREAGHEVRVVDLQVLTVRALAQEVRSFQPEAVGIGLNYLANIPEALDISHAVKREVPGCFVFLGGHSVSFVADDVLEQSRGAVDAVLRGEGEPAVVSLLEALRDGGGVEGVPGAVTTDGRGPAPVMLHSIDSPMPARDLMRHRRKYFIGELDPCASIEFTRGCPWDCSFCSAWTFYGRSYRKASPEAAGHEMASIKEPNVFIVDDVAFIRPEHGHAIADELERRKIRKRYYLETRADVLLRNEEVFQRWAKLGLSYMFLGMEAIDAEGLDLYRKRVSPDDNFRALERARALGIDVAINLIVDPAWDEERFRVVREFALAVPEIVHLTVMTPYPGTEIWHTEARRLTTRDYRLFDIQHAVVPTTLPLDVFYRELVRTQAVINRKHLGLRTAFGALRVLGGNLARGQTNFASMLWKFNRVYNPDRQMADHRRAVRYELPLPPVREAAATDIGDRRRLYVHTRPAPGKASERAAGKAAAPETASPKSAAPEPAEAAPEAGTV</sequence>
<dbReference type="PANTHER" id="PTHR43409">
    <property type="entry name" value="ANAEROBIC MAGNESIUM-PROTOPORPHYRIN IX MONOMETHYL ESTER CYCLASE-RELATED"/>
    <property type="match status" value="1"/>
</dbReference>
<dbReference type="InterPro" id="IPR006638">
    <property type="entry name" value="Elp3/MiaA/NifB-like_rSAM"/>
</dbReference>
<dbReference type="SFLD" id="SFLDF00565">
    <property type="entry name" value="hopanoid_C3-methyltransferase"/>
    <property type="match status" value="1"/>
</dbReference>
<protein>
    <submittedName>
        <fullName evidence="11">Hopanoid C-3 methylase HpnR</fullName>
    </submittedName>
</protein>
<dbReference type="Pfam" id="PF02310">
    <property type="entry name" value="B12-binding"/>
    <property type="match status" value="1"/>
</dbReference>
<dbReference type="SUPFAM" id="SSF102114">
    <property type="entry name" value="Radical SAM enzymes"/>
    <property type="match status" value="1"/>
</dbReference>
<dbReference type="InterPro" id="IPR051198">
    <property type="entry name" value="BchE-like"/>
</dbReference>
<feature type="domain" description="Radical SAM core" evidence="10">
    <location>
        <begin position="181"/>
        <end position="394"/>
    </location>
</feature>
<evidence type="ECO:0000256" key="8">
    <source>
        <dbReference type="SAM" id="MobiDB-lite"/>
    </source>
</evidence>
<evidence type="ECO:0000256" key="3">
    <source>
        <dbReference type="ARBA" id="ARBA00022679"/>
    </source>
</evidence>
<dbReference type="InterPro" id="IPR058240">
    <property type="entry name" value="rSAM_sf"/>
</dbReference>
<dbReference type="GO" id="GO:0046872">
    <property type="term" value="F:metal ion binding"/>
    <property type="evidence" value="ECO:0007669"/>
    <property type="project" value="UniProtKB-KW"/>
</dbReference>
<dbReference type="InterPro" id="IPR034466">
    <property type="entry name" value="Methyltransferase_Class_B"/>
</dbReference>
<dbReference type="PROSITE" id="PS51918">
    <property type="entry name" value="RADICAL_SAM"/>
    <property type="match status" value="1"/>
</dbReference>
<dbReference type="Gene3D" id="3.20.20.70">
    <property type="entry name" value="Aldolase class I"/>
    <property type="match status" value="1"/>
</dbReference>
<dbReference type="NCBIfam" id="TIGR04367">
    <property type="entry name" value="HpnR_B12_rSAM"/>
    <property type="match status" value="1"/>
</dbReference>
<dbReference type="GO" id="GO:0031419">
    <property type="term" value="F:cobalamin binding"/>
    <property type="evidence" value="ECO:0007669"/>
    <property type="project" value="InterPro"/>
</dbReference>
<dbReference type="GO" id="GO:0051536">
    <property type="term" value="F:iron-sulfur cluster binding"/>
    <property type="evidence" value="ECO:0007669"/>
    <property type="project" value="UniProtKB-KW"/>
</dbReference>
<dbReference type="EMBL" id="JAGIQL010000032">
    <property type="protein sequence ID" value="MBP0458002.1"/>
    <property type="molecule type" value="Genomic_DNA"/>
</dbReference>
<feature type="region of interest" description="Disordered" evidence="8">
    <location>
        <begin position="490"/>
        <end position="531"/>
    </location>
</feature>
<dbReference type="GO" id="GO:0032259">
    <property type="term" value="P:methylation"/>
    <property type="evidence" value="ECO:0007669"/>
    <property type="project" value="UniProtKB-KW"/>
</dbReference>